<evidence type="ECO:0000313" key="1">
    <source>
        <dbReference type="EMBL" id="CUR57632.1"/>
    </source>
</evidence>
<protein>
    <submittedName>
        <fullName evidence="1">Uncharacterized protein</fullName>
    </submittedName>
</protein>
<organism evidence="1">
    <name type="scientific">metagenome</name>
    <dbReference type="NCBI Taxonomy" id="256318"/>
    <lineage>
        <taxon>unclassified sequences</taxon>
        <taxon>metagenomes</taxon>
    </lineage>
</organism>
<dbReference type="AlphaFoldDB" id="A0A2P2C9T4"/>
<proteinExistence type="predicted"/>
<sequence length="35" mass="3832">MAELAMGTQLTLGARGPLANDSSRNSTYDLKWLHI</sequence>
<gene>
    <name evidence="1" type="ORF">NOCA1130134</name>
</gene>
<name>A0A2P2C9T4_9ZZZZ</name>
<reference evidence="1" key="1">
    <citation type="submission" date="2015-08" db="EMBL/GenBank/DDBJ databases">
        <authorList>
            <person name="Babu N.S."/>
            <person name="Beckwith C.J."/>
            <person name="Beseler K.G."/>
            <person name="Brison A."/>
            <person name="Carone J.V."/>
            <person name="Caskin T.P."/>
            <person name="Diamond M."/>
            <person name="Durham M.E."/>
            <person name="Foxe J.M."/>
            <person name="Go M."/>
            <person name="Henderson B.A."/>
            <person name="Jones I.B."/>
            <person name="McGettigan J.A."/>
            <person name="Micheletti S.J."/>
            <person name="Nasrallah M.E."/>
            <person name="Ortiz D."/>
            <person name="Piller C.R."/>
            <person name="Privatt S.R."/>
            <person name="Schneider S.L."/>
            <person name="Sharp S."/>
            <person name="Smith T.C."/>
            <person name="Stanton J.D."/>
            <person name="Ullery H.E."/>
            <person name="Wilson R.J."/>
            <person name="Serrano M.G."/>
            <person name="Buck G."/>
            <person name="Lee V."/>
            <person name="Wang Y."/>
            <person name="Carvalho R."/>
            <person name="Voegtly L."/>
            <person name="Shi R."/>
            <person name="Duckworth R."/>
            <person name="Johnson A."/>
            <person name="Loviza R."/>
            <person name="Walstead R."/>
            <person name="Shah Z."/>
            <person name="Kiflezghi M."/>
            <person name="Wade K."/>
            <person name="Ball S.L."/>
            <person name="Bradley K.W."/>
            <person name="Asai D.J."/>
            <person name="Bowman C.A."/>
            <person name="Russell D.A."/>
            <person name="Pope W.H."/>
            <person name="Jacobs-Sera D."/>
            <person name="Hendrix R.W."/>
            <person name="Hatfull G.F."/>
        </authorList>
    </citation>
    <scope>NUCLEOTIDE SEQUENCE</scope>
</reference>
<accession>A0A2P2C9T4</accession>
<dbReference type="EMBL" id="CZKB01000005">
    <property type="protein sequence ID" value="CUR57632.1"/>
    <property type="molecule type" value="Genomic_DNA"/>
</dbReference>